<keyword evidence="7 14" id="KW-0479">Metal-binding</keyword>
<dbReference type="EC" id="4.4.1.21" evidence="4 14"/>
<dbReference type="InterPro" id="IPR037005">
    <property type="entry name" value="LuxS_sf"/>
</dbReference>
<evidence type="ECO:0000256" key="14">
    <source>
        <dbReference type="HAMAP-Rule" id="MF_00091"/>
    </source>
</evidence>
<feature type="binding site" evidence="14">
    <location>
        <position position="128"/>
    </location>
    <ligand>
        <name>Fe cation</name>
        <dbReference type="ChEBI" id="CHEBI:24875"/>
    </ligand>
</feature>
<dbReference type="RefSeq" id="WP_248942468.1">
    <property type="nucleotide sequence ID" value="NZ_JAKIKS010000125.1"/>
</dbReference>
<evidence type="ECO:0000256" key="3">
    <source>
        <dbReference type="ARBA" id="ARBA00011738"/>
    </source>
</evidence>
<dbReference type="InterPro" id="IPR011249">
    <property type="entry name" value="Metalloenz_LuxS/M16"/>
</dbReference>
<evidence type="ECO:0000313" key="16">
    <source>
        <dbReference type="Proteomes" id="UP001203423"/>
    </source>
</evidence>
<evidence type="ECO:0000256" key="2">
    <source>
        <dbReference type="ARBA" id="ARBA00007311"/>
    </source>
</evidence>
<reference evidence="15 16" key="1">
    <citation type="submission" date="2022-01" db="EMBL/GenBank/DDBJ databases">
        <title>Whole genome-based taxonomy of the Shewanellaceae.</title>
        <authorList>
            <person name="Martin-Rodriguez A.J."/>
        </authorList>
    </citation>
    <scope>NUCLEOTIDE SEQUENCE [LARGE SCALE GENOMIC DNA]</scope>
    <source>
        <strain evidence="15 16">DSM 17177</strain>
    </source>
</reference>
<evidence type="ECO:0000256" key="6">
    <source>
        <dbReference type="ARBA" id="ARBA00022654"/>
    </source>
</evidence>
<evidence type="ECO:0000256" key="12">
    <source>
        <dbReference type="ARBA" id="ARBA00030600"/>
    </source>
</evidence>
<comment type="catalytic activity">
    <reaction evidence="1 14">
        <text>S-(5-deoxy-D-ribos-5-yl)-L-homocysteine = (S)-4,5-dihydroxypentane-2,3-dione + L-homocysteine</text>
        <dbReference type="Rhea" id="RHEA:17753"/>
        <dbReference type="ChEBI" id="CHEBI:29484"/>
        <dbReference type="ChEBI" id="CHEBI:58195"/>
        <dbReference type="ChEBI" id="CHEBI:58199"/>
        <dbReference type="EC" id="4.4.1.21"/>
    </reaction>
</comment>
<evidence type="ECO:0000256" key="13">
    <source>
        <dbReference type="ARBA" id="ARBA00031777"/>
    </source>
</evidence>
<feature type="binding site" evidence="14">
    <location>
        <position position="54"/>
    </location>
    <ligand>
        <name>Fe cation</name>
        <dbReference type="ChEBI" id="CHEBI:24875"/>
    </ligand>
</feature>
<dbReference type="Gene3D" id="3.30.1360.80">
    <property type="entry name" value="S-ribosylhomocysteinase (LuxS)"/>
    <property type="match status" value="1"/>
</dbReference>
<dbReference type="HAMAP" id="MF_00091">
    <property type="entry name" value="LuxS"/>
    <property type="match status" value="1"/>
</dbReference>
<dbReference type="InterPro" id="IPR003815">
    <property type="entry name" value="S-ribosylhomocysteinase"/>
</dbReference>
<evidence type="ECO:0000313" key="15">
    <source>
        <dbReference type="EMBL" id="MCL1127060.1"/>
    </source>
</evidence>
<gene>
    <name evidence="14 15" type="primary">luxS</name>
    <name evidence="15" type="ORF">L2764_21915</name>
</gene>
<dbReference type="PANTHER" id="PTHR35799:SF1">
    <property type="entry name" value="S-RIBOSYLHOMOCYSTEINE LYASE"/>
    <property type="match status" value="1"/>
</dbReference>
<keyword evidence="16" id="KW-1185">Reference proteome</keyword>
<accession>A0ABT0LI71</accession>
<evidence type="ECO:0000256" key="10">
    <source>
        <dbReference type="ARBA" id="ARBA00023239"/>
    </source>
</evidence>
<dbReference type="PIRSF" id="PIRSF006160">
    <property type="entry name" value="AI2"/>
    <property type="match status" value="1"/>
</dbReference>
<sequence length="169" mass="18755">MPLLDSAKVDHTRMNVPAVRKAKSMTTPKGDTITVFDLRFCIPNKEILSERGIHTLEHLFEGFMQSHLNSDSIEVISISPMGSRTGFYMSLIGIPSDIDVADAWLAAMEEVLNVAEQSDIPELNEFQCGTYDMHSLAQAKEIARNIIASGINVDHNHDLCLSEDQLRGI</sequence>
<comment type="caution">
    <text evidence="15">The sequence shown here is derived from an EMBL/GenBank/DDBJ whole genome shotgun (WGS) entry which is preliminary data.</text>
</comment>
<comment type="subunit">
    <text evidence="3 14">Homodimer.</text>
</comment>
<evidence type="ECO:0000256" key="8">
    <source>
        <dbReference type="ARBA" id="ARBA00022929"/>
    </source>
</evidence>
<dbReference type="GO" id="GO:0043768">
    <property type="term" value="F:S-ribosylhomocysteine lyase activity"/>
    <property type="evidence" value="ECO:0007669"/>
    <property type="project" value="UniProtKB-EC"/>
</dbReference>
<dbReference type="PANTHER" id="PTHR35799">
    <property type="entry name" value="S-RIBOSYLHOMOCYSTEINE LYASE"/>
    <property type="match status" value="1"/>
</dbReference>
<dbReference type="SUPFAM" id="SSF63411">
    <property type="entry name" value="LuxS/MPP-like metallohydrolase"/>
    <property type="match status" value="1"/>
</dbReference>
<protein>
    <recommendedName>
        <fullName evidence="5 14">S-ribosylhomocysteine lyase</fullName>
        <ecNumber evidence="4 14">4.4.1.21</ecNumber>
    </recommendedName>
    <alternativeName>
        <fullName evidence="12 14">AI-2 synthesis protein</fullName>
    </alternativeName>
    <alternativeName>
        <fullName evidence="13 14">Autoinducer-2 production protein LuxS</fullName>
    </alternativeName>
</protein>
<proteinExistence type="inferred from homology"/>
<evidence type="ECO:0000256" key="1">
    <source>
        <dbReference type="ARBA" id="ARBA00000297"/>
    </source>
</evidence>
<keyword evidence="10 14" id="KW-0456">Lyase</keyword>
<dbReference type="PRINTS" id="PR01487">
    <property type="entry name" value="LUXSPROTEIN"/>
</dbReference>
<dbReference type="Pfam" id="PF02664">
    <property type="entry name" value="LuxS"/>
    <property type="match status" value="1"/>
</dbReference>
<dbReference type="NCBIfam" id="NF002602">
    <property type="entry name" value="PRK02260.1-2"/>
    <property type="match status" value="1"/>
</dbReference>
<organism evidence="15 16">
    <name type="scientific">Shewanella surugensis</name>
    <dbReference type="NCBI Taxonomy" id="212020"/>
    <lineage>
        <taxon>Bacteria</taxon>
        <taxon>Pseudomonadati</taxon>
        <taxon>Pseudomonadota</taxon>
        <taxon>Gammaproteobacteria</taxon>
        <taxon>Alteromonadales</taxon>
        <taxon>Shewanellaceae</taxon>
        <taxon>Shewanella</taxon>
    </lineage>
</organism>
<name>A0ABT0LI71_9GAMM</name>
<evidence type="ECO:0000256" key="11">
    <source>
        <dbReference type="ARBA" id="ARBA00024654"/>
    </source>
</evidence>
<comment type="similarity">
    <text evidence="2 14">Belongs to the LuxS family.</text>
</comment>
<dbReference type="EMBL" id="JAKIKS010000125">
    <property type="protein sequence ID" value="MCL1127060.1"/>
    <property type="molecule type" value="Genomic_DNA"/>
</dbReference>
<keyword evidence="6 14" id="KW-0673">Quorum sensing</keyword>
<dbReference type="Proteomes" id="UP001203423">
    <property type="component" value="Unassembled WGS sequence"/>
</dbReference>
<comment type="cofactor">
    <cofactor evidence="14">
        <name>Fe cation</name>
        <dbReference type="ChEBI" id="CHEBI:24875"/>
    </cofactor>
    <text evidence="14">Binds 1 Fe cation per subunit.</text>
</comment>
<evidence type="ECO:0000256" key="7">
    <source>
        <dbReference type="ARBA" id="ARBA00022723"/>
    </source>
</evidence>
<feature type="binding site" evidence="14">
    <location>
        <position position="58"/>
    </location>
    <ligand>
        <name>Fe cation</name>
        <dbReference type="ChEBI" id="CHEBI:24875"/>
    </ligand>
</feature>
<comment type="function">
    <text evidence="11 14">Involved in the synthesis of autoinducer 2 (AI-2) which is secreted by bacteria and is used to communicate both the cell density and the metabolic potential of the environment. The regulation of gene expression in response to changes in cell density is called quorum sensing. Catalyzes the transformation of S-ribosylhomocysteine (RHC) to homocysteine (HC) and 4,5-dihydroxy-2,3-pentadione (DPD).</text>
</comment>
<evidence type="ECO:0000256" key="9">
    <source>
        <dbReference type="ARBA" id="ARBA00023004"/>
    </source>
</evidence>
<keyword evidence="8 14" id="KW-0071">Autoinducer synthesis</keyword>
<evidence type="ECO:0000256" key="5">
    <source>
        <dbReference type="ARBA" id="ARBA00015130"/>
    </source>
</evidence>
<keyword evidence="9 14" id="KW-0408">Iron</keyword>
<evidence type="ECO:0000256" key="4">
    <source>
        <dbReference type="ARBA" id="ARBA00012240"/>
    </source>
</evidence>